<proteinExistence type="predicted"/>
<feature type="domain" description="Thioredoxin" evidence="3">
    <location>
        <begin position="112"/>
        <end position="230"/>
    </location>
</feature>
<organism evidence="4 5">
    <name type="scientific">Niabella drilacis (strain DSM 25811 / CCM 8410 / CCUG 62505 / LMG 26954 / E90)</name>
    <dbReference type="NCBI Taxonomy" id="1285928"/>
    <lineage>
        <taxon>Bacteria</taxon>
        <taxon>Pseudomonadati</taxon>
        <taxon>Bacteroidota</taxon>
        <taxon>Chitinophagia</taxon>
        <taxon>Chitinophagales</taxon>
        <taxon>Chitinophagaceae</taxon>
        <taxon>Niabella</taxon>
    </lineage>
</organism>
<protein>
    <submittedName>
        <fullName evidence="4">Thioredoxin</fullName>
    </submittedName>
</protein>
<dbReference type="InterPro" id="IPR036249">
    <property type="entry name" value="Thioredoxin-like_sf"/>
</dbReference>
<evidence type="ECO:0000256" key="1">
    <source>
        <dbReference type="ARBA" id="ARBA00023284"/>
    </source>
</evidence>
<accession>A0A1G6YBD9</accession>
<dbReference type="InterPro" id="IPR017937">
    <property type="entry name" value="Thioredoxin_CS"/>
</dbReference>
<dbReference type="PANTHER" id="PTHR45431:SF3">
    <property type="entry name" value="RHODANESE-LIKE DOMAIN-CONTAINING PROTEIN 15, CHLOROPLASTIC"/>
    <property type="match status" value="1"/>
</dbReference>
<keyword evidence="1" id="KW-0676">Redox-active center</keyword>
<dbReference type="EMBL" id="FMZO01000015">
    <property type="protein sequence ID" value="SDD86905.1"/>
    <property type="molecule type" value="Genomic_DNA"/>
</dbReference>
<dbReference type="InterPro" id="IPR001763">
    <property type="entry name" value="Rhodanese-like_dom"/>
</dbReference>
<dbReference type="Pfam" id="PF00085">
    <property type="entry name" value="Thioredoxin"/>
    <property type="match status" value="1"/>
</dbReference>
<dbReference type="PROSITE" id="PS51352">
    <property type="entry name" value="THIOREDOXIN_2"/>
    <property type="match status" value="1"/>
</dbReference>
<dbReference type="SUPFAM" id="SSF52833">
    <property type="entry name" value="Thioredoxin-like"/>
    <property type="match status" value="1"/>
</dbReference>
<dbReference type="CDD" id="cd00158">
    <property type="entry name" value="RHOD"/>
    <property type="match status" value="1"/>
</dbReference>
<dbReference type="SUPFAM" id="SSF52821">
    <property type="entry name" value="Rhodanese/Cell cycle control phosphatase"/>
    <property type="match status" value="1"/>
</dbReference>
<evidence type="ECO:0000313" key="5">
    <source>
        <dbReference type="Proteomes" id="UP000198757"/>
    </source>
</evidence>
<reference evidence="5" key="1">
    <citation type="submission" date="2016-10" db="EMBL/GenBank/DDBJ databases">
        <authorList>
            <person name="Varghese N."/>
            <person name="Submissions S."/>
        </authorList>
    </citation>
    <scope>NUCLEOTIDE SEQUENCE [LARGE SCALE GENOMIC DNA]</scope>
    <source>
        <strain evidence="5">DSM 25811 / CCM 8410 / LMG 26954 / E90</strain>
    </source>
</reference>
<dbReference type="OrthoDB" id="9808735at2"/>
<evidence type="ECO:0000259" key="2">
    <source>
        <dbReference type="PROSITE" id="PS50206"/>
    </source>
</evidence>
<dbReference type="RefSeq" id="WP_090392118.1">
    <property type="nucleotide sequence ID" value="NZ_FMZO01000015.1"/>
</dbReference>
<dbReference type="PROSITE" id="PS00194">
    <property type="entry name" value="THIOREDOXIN_1"/>
    <property type="match status" value="1"/>
</dbReference>
<feature type="domain" description="Rhodanese" evidence="2">
    <location>
        <begin position="35"/>
        <end position="125"/>
    </location>
</feature>
<dbReference type="AlphaFoldDB" id="A0A1G6YBD9"/>
<evidence type="ECO:0000259" key="3">
    <source>
        <dbReference type="PROSITE" id="PS51352"/>
    </source>
</evidence>
<dbReference type="PROSITE" id="PS50206">
    <property type="entry name" value="RHODANESE_3"/>
    <property type="match status" value="1"/>
</dbReference>
<dbReference type="STRING" id="1285928.SAMN04487894_11529"/>
<dbReference type="Pfam" id="PF00581">
    <property type="entry name" value="Rhodanese"/>
    <property type="match status" value="1"/>
</dbReference>
<evidence type="ECO:0000313" key="4">
    <source>
        <dbReference type="EMBL" id="SDD86905.1"/>
    </source>
</evidence>
<dbReference type="SMART" id="SM00450">
    <property type="entry name" value="RHOD"/>
    <property type="match status" value="1"/>
</dbReference>
<dbReference type="PANTHER" id="PTHR45431">
    <property type="entry name" value="RHODANESE-LIKE DOMAIN-CONTAINING PROTEIN 15, CHLOROPLASTIC"/>
    <property type="match status" value="1"/>
</dbReference>
<sequence>MKYPFLLLTVFTVLITTRGWSQSLPAQQFQKEAEAPAEKNILDVRTPDEYTAGHIAGAVNINWLDSSFSRKALLLPKELPVYVYCLSGGRSAKAAAYLRSKGFKQVYEMEGGMLKWRAAQLPEEKTAGGKGLFFSKADFEKALQTDKLVLVDFYAAWCGPCKKMEPYLKEIAHEKAATVSVLRIDIDKNPELANTLKIDALPVLHIYKNGKLQWSHLGYITKKKVLTKLQ</sequence>
<dbReference type="InterPro" id="IPR052367">
    <property type="entry name" value="Thiosulfate_ST/Rhodanese-like"/>
</dbReference>
<keyword evidence="5" id="KW-1185">Reference proteome</keyword>
<dbReference type="Gene3D" id="3.40.30.10">
    <property type="entry name" value="Glutaredoxin"/>
    <property type="match status" value="1"/>
</dbReference>
<dbReference type="InterPro" id="IPR013766">
    <property type="entry name" value="Thioredoxin_domain"/>
</dbReference>
<name>A0A1G6YBD9_NIADE</name>
<dbReference type="CDD" id="cd02947">
    <property type="entry name" value="TRX_family"/>
    <property type="match status" value="1"/>
</dbReference>
<dbReference type="Gene3D" id="3.40.250.10">
    <property type="entry name" value="Rhodanese-like domain"/>
    <property type="match status" value="1"/>
</dbReference>
<gene>
    <name evidence="4" type="ORF">SAMN04487894_11529</name>
</gene>
<dbReference type="Proteomes" id="UP000198757">
    <property type="component" value="Unassembled WGS sequence"/>
</dbReference>
<dbReference type="PRINTS" id="PR00421">
    <property type="entry name" value="THIOREDOXIN"/>
</dbReference>
<dbReference type="InterPro" id="IPR036873">
    <property type="entry name" value="Rhodanese-like_dom_sf"/>
</dbReference>